<evidence type="ECO:0000259" key="11">
    <source>
        <dbReference type="PROSITE" id="PS51034"/>
    </source>
</evidence>
<dbReference type="PANTHER" id="PTHR14002">
    <property type="entry name" value="ENDOGLIN/TGF-BETA RECEPTOR TYPE III"/>
    <property type="match status" value="1"/>
</dbReference>
<dbReference type="PRINTS" id="PR00258">
    <property type="entry name" value="SPERACTRCPTR"/>
</dbReference>
<dbReference type="PROSITE" id="PS50287">
    <property type="entry name" value="SRCR_2"/>
    <property type="match status" value="1"/>
</dbReference>
<evidence type="ECO:0000256" key="3">
    <source>
        <dbReference type="ARBA" id="ARBA00022729"/>
    </source>
</evidence>
<proteinExistence type="predicted"/>
<evidence type="ECO:0000256" key="4">
    <source>
        <dbReference type="ARBA" id="ARBA00022737"/>
    </source>
</evidence>
<dbReference type="FunFam" id="3.10.250.10:FF:000016">
    <property type="entry name" value="Scavenger receptor cysteine-rich protein type 12"/>
    <property type="match status" value="1"/>
</dbReference>
<evidence type="ECO:0000313" key="13">
    <source>
        <dbReference type="Proteomes" id="UP001519460"/>
    </source>
</evidence>
<keyword evidence="13" id="KW-1185">Reference proteome</keyword>
<dbReference type="AlphaFoldDB" id="A0ABD0L3L0"/>
<dbReference type="SUPFAM" id="SSF56487">
    <property type="entry name" value="SRCR-like"/>
    <property type="match status" value="1"/>
</dbReference>
<dbReference type="Proteomes" id="UP001519460">
    <property type="component" value="Unassembled WGS sequence"/>
</dbReference>
<dbReference type="Gene3D" id="2.60.40.3210">
    <property type="entry name" value="Zona pellucida, ZP-N domain"/>
    <property type="match status" value="1"/>
</dbReference>
<keyword evidence="3" id="KW-0732">Signal</keyword>
<dbReference type="Pfam" id="PF23344">
    <property type="entry name" value="ZP-N"/>
    <property type="match status" value="1"/>
</dbReference>
<organism evidence="12 13">
    <name type="scientific">Batillaria attramentaria</name>
    <dbReference type="NCBI Taxonomy" id="370345"/>
    <lineage>
        <taxon>Eukaryota</taxon>
        <taxon>Metazoa</taxon>
        <taxon>Spiralia</taxon>
        <taxon>Lophotrochozoa</taxon>
        <taxon>Mollusca</taxon>
        <taxon>Gastropoda</taxon>
        <taxon>Caenogastropoda</taxon>
        <taxon>Sorbeoconcha</taxon>
        <taxon>Cerithioidea</taxon>
        <taxon>Batillariidae</taxon>
        <taxon>Batillaria</taxon>
    </lineage>
</organism>
<dbReference type="Gene3D" id="2.60.40.4100">
    <property type="entry name" value="Zona pellucida, ZP-C domain"/>
    <property type="match status" value="1"/>
</dbReference>
<feature type="domain" description="SRCR" evidence="10">
    <location>
        <begin position="1"/>
        <end position="112"/>
    </location>
</feature>
<evidence type="ECO:0000256" key="7">
    <source>
        <dbReference type="ARBA" id="ARBA00023157"/>
    </source>
</evidence>
<evidence type="ECO:0000256" key="1">
    <source>
        <dbReference type="ARBA" id="ARBA00004167"/>
    </source>
</evidence>
<evidence type="ECO:0000256" key="5">
    <source>
        <dbReference type="ARBA" id="ARBA00022989"/>
    </source>
</evidence>
<dbReference type="Pfam" id="PF00530">
    <property type="entry name" value="SRCR"/>
    <property type="match status" value="1"/>
</dbReference>
<dbReference type="InterPro" id="IPR055356">
    <property type="entry name" value="ZP-N"/>
</dbReference>
<dbReference type="InterPro" id="IPR001507">
    <property type="entry name" value="ZP_dom"/>
</dbReference>
<sequence length="535" mass="58718">MHKEIDTHGYAEEKDKSRRDCAQNSHYSSVRLGRWGTVCDDGWGLDETRVVCRQLGYEYGTPSYNGGGREYGLRVWLDDVACSGSEIRLDRCRHATWGVENCNNENVNIVCREYRMPSHTLLLNHMATLDGPRKMALGLPIAFYDRDSRPRVKPSTIFARTVGHVCLPAPRIITVTVPHLSLGHTASLSENGGCSHQCNNGDKTGYICSCPDTALLLASDQRTCYSPYASILCTSDSITVSLDKTGLAGLRAEYLQLDGPGCVARDTPSHIVLTLPLHGCGTVRKDDGEDWVYENHLTSRRISVAGVVSPVRKLNITVHCRYPRRVHVDEMYHVHSEQLRFLQSTDGNFSLSLELEHGGHVYKPGGPALVVDPGAPLTVRLALNESHPDLQAFATNCQATSTPDTGDPASQYHLIQDGCLLDSTLQENRTGSDDVLQIQAFKFVGQEGAVFLHCDVLVCNSSDPSSRCQQGCVIGSGIRRDQPATFMEKHHVQVGPLLLMPGGLLLGGATSAEMEQDNNAEHQQFHYMPKGTPPS</sequence>
<dbReference type="Gene3D" id="2.10.25.10">
    <property type="entry name" value="Laminin"/>
    <property type="match status" value="1"/>
</dbReference>
<keyword evidence="2" id="KW-0812">Transmembrane</keyword>
<dbReference type="InterPro" id="IPR042235">
    <property type="entry name" value="ZP-C_dom"/>
</dbReference>
<name>A0ABD0L3L0_9CAEN</name>
<keyword evidence="5" id="KW-1133">Transmembrane helix</keyword>
<protein>
    <submittedName>
        <fullName evidence="12">Uncharacterized protein</fullName>
    </submittedName>
</protein>
<reference evidence="12 13" key="1">
    <citation type="journal article" date="2023" name="Sci. Data">
        <title>Genome assembly of the Korean intertidal mud-creeper Batillaria attramentaria.</title>
        <authorList>
            <person name="Patra A.K."/>
            <person name="Ho P.T."/>
            <person name="Jun S."/>
            <person name="Lee S.J."/>
            <person name="Kim Y."/>
            <person name="Won Y.J."/>
        </authorList>
    </citation>
    <scope>NUCLEOTIDE SEQUENCE [LARGE SCALE GENOMIC DNA]</scope>
    <source>
        <strain evidence="12">Wonlab-2016</strain>
    </source>
</reference>
<comment type="caution">
    <text evidence="12">The sequence shown here is derived from an EMBL/GenBank/DDBJ whole genome shotgun (WGS) entry which is preliminary data.</text>
</comment>
<dbReference type="SMART" id="SM00202">
    <property type="entry name" value="SR"/>
    <property type="match status" value="1"/>
</dbReference>
<evidence type="ECO:0000256" key="9">
    <source>
        <dbReference type="PROSITE-ProRule" id="PRU00196"/>
    </source>
</evidence>
<keyword evidence="6" id="KW-0472">Membrane</keyword>
<dbReference type="Gene3D" id="3.10.250.10">
    <property type="entry name" value="SRCR-like domain"/>
    <property type="match status" value="1"/>
</dbReference>
<comment type="subcellular location">
    <subcellularLocation>
        <location evidence="1">Membrane</location>
        <topology evidence="1">Single-pass membrane protein</topology>
    </subcellularLocation>
</comment>
<dbReference type="InterPro" id="IPR055355">
    <property type="entry name" value="ZP-C"/>
</dbReference>
<evidence type="ECO:0000256" key="2">
    <source>
        <dbReference type="ARBA" id="ARBA00022692"/>
    </source>
</evidence>
<feature type="disulfide bond" evidence="9">
    <location>
        <begin position="82"/>
        <end position="92"/>
    </location>
</feature>
<accession>A0ABD0L3L0</accession>
<dbReference type="Pfam" id="PF00100">
    <property type="entry name" value="Zona_pellucida"/>
    <property type="match status" value="1"/>
</dbReference>
<comment type="caution">
    <text evidence="9">Lacks conserved residue(s) required for the propagation of feature annotation.</text>
</comment>
<dbReference type="PROSITE" id="PS51034">
    <property type="entry name" value="ZP_2"/>
    <property type="match status" value="1"/>
</dbReference>
<dbReference type="PANTHER" id="PTHR14002:SF43">
    <property type="entry name" value="DELTA-LIKE PROTEIN"/>
    <property type="match status" value="1"/>
</dbReference>
<dbReference type="InterPro" id="IPR001190">
    <property type="entry name" value="SRCR"/>
</dbReference>
<keyword evidence="7 9" id="KW-1015">Disulfide bond</keyword>
<gene>
    <name evidence="12" type="ORF">BaRGS_00014809</name>
</gene>
<feature type="domain" description="ZP" evidence="11">
    <location>
        <begin position="232"/>
        <end position="475"/>
    </location>
</feature>
<evidence type="ECO:0000256" key="6">
    <source>
        <dbReference type="ARBA" id="ARBA00023136"/>
    </source>
</evidence>
<evidence type="ECO:0000259" key="10">
    <source>
        <dbReference type="PROSITE" id="PS50287"/>
    </source>
</evidence>
<evidence type="ECO:0000256" key="8">
    <source>
        <dbReference type="ARBA" id="ARBA00023180"/>
    </source>
</evidence>
<keyword evidence="8" id="KW-0325">Glycoprotein</keyword>
<evidence type="ECO:0000313" key="12">
    <source>
        <dbReference type="EMBL" id="KAK7493927.1"/>
    </source>
</evidence>
<dbReference type="GO" id="GO:0016020">
    <property type="term" value="C:membrane"/>
    <property type="evidence" value="ECO:0007669"/>
    <property type="project" value="UniProtKB-SubCell"/>
</dbReference>
<dbReference type="InterPro" id="IPR036772">
    <property type="entry name" value="SRCR-like_dom_sf"/>
</dbReference>
<keyword evidence="4" id="KW-0677">Repeat</keyword>
<dbReference type="SMART" id="SM00241">
    <property type="entry name" value="ZP"/>
    <property type="match status" value="1"/>
</dbReference>
<dbReference type="EMBL" id="JACVVK020000088">
    <property type="protein sequence ID" value="KAK7493927.1"/>
    <property type="molecule type" value="Genomic_DNA"/>
</dbReference>